<accession>A0A0F9C8X2</accession>
<comment type="caution">
    <text evidence="2">The sequence shown here is derived from an EMBL/GenBank/DDBJ whole genome shotgun (WGS) entry which is preliminary data.</text>
</comment>
<protein>
    <submittedName>
        <fullName evidence="2">Uncharacterized protein</fullName>
    </submittedName>
</protein>
<evidence type="ECO:0000256" key="1">
    <source>
        <dbReference type="SAM" id="Phobius"/>
    </source>
</evidence>
<keyword evidence="1" id="KW-0812">Transmembrane</keyword>
<keyword evidence="1" id="KW-0472">Membrane</keyword>
<evidence type="ECO:0000313" key="2">
    <source>
        <dbReference type="EMBL" id="KKK93151.1"/>
    </source>
</evidence>
<dbReference type="AlphaFoldDB" id="A0A0F9C8X2"/>
<feature type="transmembrane region" description="Helical" evidence="1">
    <location>
        <begin position="6"/>
        <end position="25"/>
    </location>
</feature>
<sequence>MKKSNLFVIMILLFAMVITTIVIVIRWENENRIGVWVDYEVKILDNDHVIFYKACDVNDSLVFRLHSDIFLGTQGIQKLEYRLP</sequence>
<keyword evidence="1" id="KW-1133">Transmembrane helix</keyword>
<organism evidence="2">
    <name type="scientific">marine sediment metagenome</name>
    <dbReference type="NCBI Taxonomy" id="412755"/>
    <lineage>
        <taxon>unclassified sequences</taxon>
        <taxon>metagenomes</taxon>
        <taxon>ecological metagenomes</taxon>
    </lineage>
</organism>
<dbReference type="EMBL" id="LAZR01047897">
    <property type="protein sequence ID" value="KKK93151.1"/>
    <property type="molecule type" value="Genomic_DNA"/>
</dbReference>
<name>A0A0F9C8X2_9ZZZZ</name>
<reference evidence="2" key="1">
    <citation type="journal article" date="2015" name="Nature">
        <title>Complex archaea that bridge the gap between prokaryotes and eukaryotes.</title>
        <authorList>
            <person name="Spang A."/>
            <person name="Saw J.H."/>
            <person name="Jorgensen S.L."/>
            <person name="Zaremba-Niedzwiedzka K."/>
            <person name="Martijn J."/>
            <person name="Lind A.E."/>
            <person name="van Eijk R."/>
            <person name="Schleper C."/>
            <person name="Guy L."/>
            <person name="Ettema T.J."/>
        </authorList>
    </citation>
    <scope>NUCLEOTIDE SEQUENCE</scope>
</reference>
<gene>
    <name evidence="2" type="ORF">LCGC14_2695720</name>
</gene>
<proteinExistence type="predicted"/>